<organism evidence="3 4">
    <name type="scientific">Sphingomonas sabuli</name>
    <dbReference type="NCBI Taxonomy" id="2764186"/>
    <lineage>
        <taxon>Bacteria</taxon>
        <taxon>Pseudomonadati</taxon>
        <taxon>Pseudomonadota</taxon>
        <taxon>Alphaproteobacteria</taxon>
        <taxon>Sphingomonadales</taxon>
        <taxon>Sphingomonadaceae</taxon>
        <taxon>Sphingomonas</taxon>
    </lineage>
</organism>
<dbReference type="RefSeq" id="WP_187480814.1">
    <property type="nucleotide sequence ID" value="NZ_CP060697.1"/>
</dbReference>
<evidence type="ECO:0000259" key="2">
    <source>
        <dbReference type="PROSITE" id="PS50930"/>
    </source>
</evidence>
<evidence type="ECO:0000256" key="1">
    <source>
        <dbReference type="SAM" id="Phobius"/>
    </source>
</evidence>
<protein>
    <submittedName>
        <fullName evidence="3">LytTR family transcriptional regulator</fullName>
    </submittedName>
</protein>
<keyword evidence="1" id="KW-0472">Membrane</keyword>
<dbReference type="InterPro" id="IPR007492">
    <property type="entry name" value="LytTR_DNA-bd_dom"/>
</dbReference>
<feature type="transmembrane region" description="Helical" evidence="1">
    <location>
        <begin position="111"/>
        <end position="130"/>
    </location>
</feature>
<proteinExistence type="predicted"/>
<dbReference type="EMBL" id="CP060697">
    <property type="protein sequence ID" value="QNM83860.1"/>
    <property type="molecule type" value="Genomic_DNA"/>
</dbReference>
<keyword evidence="1" id="KW-0812">Transmembrane</keyword>
<dbReference type="AlphaFoldDB" id="A0A7G9L5G1"/>
<feature type="transmembrane region" description="Helical" evidence="1">
    <location>
        <begin position="45"/>
        <end position="66"/>
    </location>
</feature>
<evidence type="ECO:0000313" key="4">
    <source>
        <dbReference type="Proteomes" id="UP000515861"/>
    </source>
</evidence>
<evidence type="ECO:0000313" key="3">
    <source>
        <dbReference type="EMBL" id="QNM83860.1"/>
    </source>
</evidence>
<gene>
    <name evidence="3" type="ORF">H8M03_05960</name>
</gene>
<dbReference type="KEGG" id="ssau:H8M03_05960"/>
<dbReference type="SMART" id="SM00850">
    <property type="entry name" value="LytTR"/>
    <property type="match status" value="1"/>
</dbReference>
<dbReference type="Pfam" id="PF04397">
    <property type="entry name" value="LytTR"/>
    <property type="match status" value="1"/>
</dbReference>
<sequence length="259" mass="27691">MPVTHRQRLQQLRWQPFAAALAVGLALGFAGPFGSNPAYPTVTRYAFWLGLTAAGAVAAVAAGALLPPGWPRTRALRIAAVALLSAIPMTFVVAWTITFLRPGRVFAPHQLPSLFAAVAVIQLLIAYVLAITTPSAVGRAAPEQTAPAKFPAALLRKLPPAIGTDVIALETEDHYLRIRTPAGSALVLMRMSDAVAMIDSRLGMQVHRRWWVAYGAVDAMSSVNQRLIVRLVDGTQVPVGRTFAAAARARFGNPQAMQD</sequence>
<keyword evidence="4" id="KW-1185">Reference proteome</keyword>
<reference evidence="3 4" key="1">
    <citation type="submission" date="2020-08" db="EMBL/GenBank/DDBJ databases">
        <title>Sphingomonas sp. sand1-3 16S ribosomal RNA gene Genome sequencing and assembly.</title>
        <authorList>
            <person name="Kang M."/>
        </authorList>
    </citation>
    <scope>NUCLEOTIDE SEQUENCE [LARGE SCALE GENOMIC DNA]</scope>
    <source>
        <strain evidence="4">sand1-3</strain>
    </source>
</reference>
<dbReference type="Proteomes" id="UP000515861">
    <property type="component" value="Chromosome"/>
</dbReference>
<dbReference type="GO" id="GO:0003677">
    <property type="term" value="F:DNA binding"/>
    <property type="evidence" value="ECO:0007669"/>
    <property type="project" value="InterPro"/>
</dbReference>
<name>A0A7G9L5G1_9SPHN</name>
<accession>A0A7G9L5G1</accession>
<feature type="domain" description="HTH LytTR-type" evidence="2">
    <location>
        <begin position="165"/>
        <end position="253"/>
    </location>
</feature>
<keyword evidence="1" id="KW-1133">Transmembrane helix</keyword>
<feature type="transmembrane region" description="Helical" evidence="1">
    <location>
        <begin position="78"/>
        <end position="99"/>
    </location>
</feature>
<feature type="transmembrane region" description="Helical" evidence="1">
    <location>
        <begin position="12"/>
        <end position="33"/>
    </location>
</feature>
<dbReference type="PROSITE" id="PS50930">
    <property type="entry name" value="HTH_LYTTR"/>
    <property type="match status" value="1"/>
</dbReference>